<keyword evidence="2" id="KW-1185">Reference proteome</keyword>
<evidence type="ECO:0000313" key="2">
    <source>
        <dbReference type="Proteomes" id="UP001345691"/>
    </source>
</evidence>
<organism evidence="1 2">
    <name type="scientific">Exophiala sideris</name>
    <dbReference type="NCBI Taxonomy" id="1016849"/>
    <lineage>
        <taxon>Eukaryota</taxon>
        <taxon>Fungi</taxon>
        <taxon>Dikarya</taxon>
        <taxon>Ascomycota</taxon>
        <taxon>Pezizomycotina</taxon>
        <taxon>Eurotiomycetes</taxon>
        <taxon>Chaetothyriomycetidae</taxon>
        <taxon>Chaetothyriales</taxon>
        <taxon>Herpotrichiellaceae</taxon>
        <taxon>Exophiala</taxon>
    </lineage>
</organism>
<protein>
    <submittedName>
        <fullName evidence="1">Uncharacterized protein</fullName>
    </submittedName>
</protein>
<sequence length="63" mass="6859">MHSAYHGIGSRSDLRLLGVDAEVDDLRTKMGSTVRLAISPYHKLAAGSDLLRKLEASSEYVAE</sequence>
<name>A0ABR0JNP1_9EURO</name>
<gene>
    <name evidence="1" type="ORF">LTR69_001322</name>
</gene>
<proteinExistence type="predicted"/>
<evidence type="ECO:0000313" key="1">
    <source>
        <dbReference type="EMBL" id="KAK5067335.1"/>
    </source>
</evidence>
<reference evidence="1 2" key="1">
    <citation type="submission" date="2023-08" db="EMBL/GenBank/DDBJ databases">
        <title>Black Yeasts Isolated from many extreme environments.</title>
        <authorList>
            <person name="Coleine C."/>
            <person name="Stajich J.E."/>
            <person name="Selbmann L."/>
        </authorList>
    </citation>
    <scope>NUCLEOTIDE SEQUENCE [LARGE SCALE GENOMIC DNA]</scope>
    <source>
        <strain evidence="1 2">CCFEE 6328</strain>
    </source>
</reference>
<comment type="caution">
    <text evidence="1">The sequence shown here is derived from an EMBL/GenBank/DDBJ whole genome shotgun (WGS) entry which is preliminary data.</text>
</comment>
<accession>A0ABR0JNP1</accession>
<dbReference type="EMBL" id="JAVRRF010000002">
    <property type="protein sequence ID" value="KAK5067335.1"/>
    <property type="molecule type" value="Genomic_DNA"/>
</dbReference>
<dbReference type="Proteomes" id="UP001345691">
    <property type="component" value="Unassembled WGS sequence"/>
</dbReference>